<feature type="domain" description="Serine aminopeptidase S33" evidence="2">
    <location>
        <begin position="48"/>
        <end position="134"/>
    </location>
</feature>
<dbReference type="Gene3D" id="3.40.50.1820">
    <property type="entry name" value="alpha/beta hydrolase"/>
    <property type="match status" value="1"/>
</dbReference>
<dbReference type="InterPro" id="IPR003718">
    <property type="entry name" value="OsmC/Ohr_fam"/>
</dbReference>
<dbReference type="SUPFAM" id="SSF82784">
    <property type="entry name" value="OsmC-like"/>
    <property type="match status" value="1"/>
</dbReference>
<dbReference type="InterPro" id="IPR022742">
    <property type="entry name" value="Hydrolase_4"/>
</dbReference>
<reference evidence="3 4" key="1">
    <citation type="submission" date="2020-02" db="EMBL/GenBank/DDBJ databases">
        <title>Genome sequence of strain CCNWXJ40-4.</title>
        <authorList>
            <person name="Gao J."/>
            <person name="Sun J."/>
        </authorList>
    </citation>
    <scope>NUCLEOTIDE SEQUENCE [LARGE SCALE GENOMIC DNA]</scope>
    <source>
        <strain evidence="3 4">CCNWXJ 40-4</strain>
    </source>
</reference>
<evidence type="ECO:0000313" key="4">
    <source>
        <dbReference type="Proteomes" id="UP001642900"/>
    </source>
</evidence>
<dbReference type="Proteomes" id="UP001642900">
    <property type="component" value="Unassembled WGS sequence"/>
</dbReference>
<dbReference type="AlphaFoldDB" id="A0A6G4WJA9"/>
<dbReference type="RefSeq" id="WP_165033219.1">
    <property type="nucleotide sequence ID" value="NZ_JAAKZF010000069.1"/>
</dbReference>
<dbReference type="Pfam" id="PF02566">
    <property type="entry name" value="OsmC"/>
    <property type="match status" value="1"/>
</dbReference>
<feature type="region of interest" description="Disordered" evidence="1">
    <location>
        <begin position="402"/>
        <end position="438"/>
    </location>
</feature>
<protein>
    <submittedName>
        <fullName evidence="3">OsmC family protein</fullName>
    </submittedName>
</protein>
<keyword evidence="4" id="KW-1185">Reference proteome</keyword>
<comment type="caution">
    <text evidence="3">The sequence shown here is derived from an EMBL/GenBank/DDBJ whole genome shotgun (WGS) entry which is preliminary data.</text>
</comment>
<evidence type="ECO:0000256" key="1">
    <source>
        <dbReference type="SAM" id="MobiDB-lite"/>
    </source>
</evidence>
<organism evidence="3 4">
    <name type="scientific">Allomesorhizobium camelthorni</name>
    <dbReference type="NCBI Taxonomy" id="475069"/>
    <lineage>
        <taxon>Bacteria</taxon>
        <taxon>Pseudomonadati</taxon>
        <taxon>Pseudomonadota</taxon>
        <taxon>Alphaproteobacteria</taxon>
        <taxon>Hyphomicrobiales</taxon>
        <taxon>Phyllobacteriaceae</taxon>
        <taxon>Allomesorhizobium</taxon>
    </lineage>
</organism>
<accession>A0A6G4WJA9</accession>
<dbReference type="Pfam" id="PF12146">
    <property type="entry name" value="Hydrolase_4"/>
    <property type="match status" value="1"/>
</dbReference>
<dbReference type="PANTHER" id="PTHR39624">
    <property type="entry name" value="PROTEIN INVOLVED IN RIMO-MEDIATED BETA-METHYLTHIOLATION OF RIBOSOMAL PROTEIN S12 YCAO"/>
    <property type="match status" value="1"/>
</dbReference>
<dbReference type="EMBL" id="JAAKZF010000069">
    <property type="protein sequence ID" value="NGO54885.1"/>
    <property type="molecule type" value="Genomic_DNA"/>
</dbReference>
<dbReference type="PANTHER" id="PTHR39624:SF2">
    <property type="entry name" value="OSMC-LIKE PROTEIN"/>
    <property type="match status" value="1"/>
</dbReference>
<dbReference type="InterPro" id="IPR036102">
    <property type="entry name" value="OsmC/Ohrsf"/>
</dbReference>
<evidence type="ECO:0000313" key="3">
    <source>
        <dbReference type="EMBL" id="NGO54885.1"/>
    </source>
</evidence>
<sequence length="438" mass="47052">MTSQPLRLNFPGHSGASLSARLDLPNGPVRAFALFAHCFTCSKDLAAVRRIATELARAGIAVLRFDFTGLGSSEGEFSSTDFWSNIADLVSAADYLRRHFDAPSVLIGHSLGGAAVLSASKQIPETRAVVTIGAPADASHVLKLVSSSELSRIDRDGAADVRIGERTFRISRQFVEDVRREPLVRDIASLRKPLLIMHAPRDETVGIENATEIFLAAKHPKSFISLDAADHLLSDPADAAFAGQTMAGWLSRYISADTHQEDDVHGNVRVMETGEGRFQNMVRAGRHRLFADEPEKMGGLGSGPTPYDFLSIALGACTSMTLRLYADRKNIPLGRVIVDVAHEKVHAVDCSDCATDAPPGAKIDRFTRTIALDTALTDELRAKIIEIANKCPVHRTLESSSSVSTSVGTFKEATPARSQNPVQALAGDESASETDGAP</sequence>
<dbReference type="InterPro" id="IPR015946">
    <property type="entry name" value="KH_dom-like_a/b"/>
</dbReference>
<dbReference type="InterPro" id="IPR029058">
    <property type="entry name" value="AB_hydrolase_fold"/>
</dbReference>
<dbReference type="SUPFAM" id="SSF53474">
    <property type="entry name" value="alpha/beta-Hydrolases"/>
    <property type="match status" value="1"/>
</dbReference>
<evidence type="ECO:0000259" key="2">
    <source>
        <dbReference type="Pfam" id="PF12146"/>
    </source>
</evidence>
<name>A0A6G4WJA9_9HYPH</name>
<proteinExistence type="predicted"/>
<dbReference type="Gene3D" id="3.30.300.20">
    <property type="match status" value="1"/>
</dbReference>
<gene>
    <name evidence="3" type="ORF">G6N73_27915</name>
</gene>